<evidence type="ECO:0000313" key="2">
    <source>
        <dbReference type="EMBL" id="KXS14115.1"/>
    </source>
</evidence>
<dbReference type="SUPFAM" id="SSF51197">
    <property type="entry name" value="Clavaminate synthase-like"/>
    <property type="match status" value="1"/>
</dbReference>
<dbReference type="Proteomes" id="UP000070544">
    <property type="component" value="Unassembled WGS sequence"/>
</dbReference>
<accession>A0A139ACB9</accession>
<reference evidence="2 3" key="1">
    <citation type="journal article" date="2015" name="Genome Biol. Evol.">
        <title>Phylogenomic analyses indicate that early fungi evolved digesting cell walls of algal ancestors of land plants.</title>
        <authorList>
            <person name="Chang Y."/>
            <person name="Wang S."/>
            <person name="Sekimoto S."/>
            <person name="Aerts A.L."/>
            <person name="Choi C."/>
            <person name="Clum A."/>
            <person name="LaButti K.M."/>
            <person name="Lindquist E.A."/>
            <person name="Yee Ngan C."/>
            <person name="Ohm R.A."/>
            <person name="Salamov A.A."/>
            <person name="Grigoriev I.V."/>
            <person name="Spatafora J.W."/>
            <person name="Berbee M.L."/>
        </authorList>
    </citation>
    <scope>NUCLEOTIDE SEQUENCE [LARGE SCALE GENOMIC DNA]</scope>
    <source>
        <strain evidence="2 3">JEL478</strain>
    </source>
</reference>
<dbReference type="EMBL" id="KQ965771">
    <property type="protein sequence ID" value="KXS14115.1"/>
    <property type="molecule type" value="Genomic_DNA"/>
</dbReference>
<dbReference type="Gene3D" id="2.60.120.620">
    <property type="entry name" value="q2cbj1_9rhob like domain"/>
    <property type="match status" value="1"/>
</dbReference>
<keyword evidence="3" id="KW-1185">Reference proteome</keyword>
<feature type="region of interest" description="Disordered" evidence="1">
    <location>
        <begin position="599"/>
        <end position="665"/>
    </location>
</feature>
<dbReference type="InterPro" id="IPR008775">
    <property type="entry name" value="Phytyl_CoA_dOase-like"/>
</dbReference>
<protein>
    <recommendedName>
        <fullName evidence="4">Phytanoyl-CoA dioxygenase</fullName>
    </recommendedName>
</protein>
<organism evidence="2 3">
    <name type="scientific">Gonapodya prolifera (strain JEL478)</name>
    <name type="common">Monoblepharis prolifera</name>
    <dbReference type="NCBI Taxonomy" id="1344416"/>
    <lineage>
        <taxon>Eukaryota</taxon>
        <taxon>Fungi</taxon>
        <taxon>Fungi incertae sedis</taxon>
        <taxon>Chytridiomycota</taxon>
        <taxon>Chytridiomycota incertae sedis</taxon>
        <taxon>Monoblepharidomycetes</taxon>
        <taxon>Monoblepharidales</taxon>
        <taxon>Gonapodyaceae</taxon>
        <taxon>Gonapodya</taxon>
    </lineage>
</organism>
<proteinExistence type="predicted"/>
<name>A0A139ACB9_GONPJ</name>
<feature type="compositionally biased region" description="Polar residues" evidence="1">
    <location>
        <begin position="606"/>
        <end position="621"/>
    </location>
</feature>
<evidence type="ECO:0008006" key="4">
    <source>
        <dbReference type="Google" id="ProtNLM"/>
    </source>
</evidence>
<dbReference type="OrthoDB" id="446145at2759"/>
<dbReference type="AlphaFoldDB" id="A0A139ACB9"/>
<sequence>MAAATAAKRLFEFGTPLLKAAYQRTLAAFPEFKSGVPSDGRYVMGGFGALGTPSSFHNEHVRVYRQWCHALLVEHLFRDFIRMMDDPTTVRLEQIMDRMMHRKAGDVGPNEAWHRDEAPAALNGDIILGGWINLSDGDQSFHYVPGTHNRSFRERGRSGFNKIRKEDYADCKSKSEIAVVRPGDIIVFFEDVIHSTVGKASRVDNIRLFLGWRLTRSSDPLIPNMRELLDQQAVMPLKSGQTPPMFANLHWTNHRAKLSAWAENLHPACTEFKMVRSGLAAGTVLRVPKRHMASLGAMGFIKFENYGYDERSIYYPGTSWRLLKPGTSPSVYSMLSVPMMAQTCKVPKALTSTESTCDQSTPRVWTFEKHTDNLEAVPRNACQCFSAKEHNELTFVERGHVSGVETRCASSVRAASTQYYQDTCFYECSSICANACILFTDGHTLRPTPQFKAFSIGSYQNSVTDEMGLFLSDDPMAGDGKFEHSLTACHTCSPLGESFVFISIDKESITREAAKVVLMLLEVEVVPTIIYENALYEASRAVDLVTQLTSASPTQKPRNVLDLQLHPRVTQASQGQDLQARQEITAAPQLPQEQTTLMGADGMTPAYSSFTGSAQPVSSGESEFKRPKASSIEDSLKLLQEQRKREIETASTAGPRRELPPPQAV</sequence>
<feature type="compositionally biased region" description="Basic and acidic residues" evidence="1">
    <location>
        <begin position="634"/>
        <end position="648"/>
    </location>
</feature>
<evidence type="ECO:0000313" key="3">
    <source>
        <dbReference type="Proteomes" id="UP000070544"/>
    </source>
</evidence>
<gene>
    <name evidence="2" type="ORF">M427DRAFT_45211</name>
</gene>
<evidence type="ECO:0000256" key="1">
    <source>
        <dbReference type="SAM" id="MobiDB-lite"/>
    </source>
</evidence>
<dbReference type="Pfam" id="PF05721">
    <property type="entry name" value="PhyH"/>
    <property type="match status" value="1"/>
</dbReference>